<dbReference type="OrthoDB" id="5572844at2759"/>
<reference evidence="1 2" key="1">
    <citation type="submission" date="2016-07" db="EMBL/GenBank/DDBJ databases">
        <title>Draft genome of the white-rot fungus Obba rivulosa 3A-2.</title>
        <authorList>
            <consortium name="DOE Joint Genome Institute"/>
            <person name="Miettinen O."/>
            <person name="Riley R."/>
            <person name="Acob R."/>
            <person name="Barry K."/>
            <person name="Cullen D."/>
            <person name="De Vries R."/>
            <person name="Hainaut M."/>
            <person name="Hatakka A."/>
            <person name="Henrissat B."/>
            <person name="Hilden K."/>
            <person name="Kuo R."/>
            <person name="Labutti K."/>
            <person name="Lipzen A."/>
            <person name="Makela M.R."/>
            <person name="Sandor L."/>
            <person name="Spatafora J.W."/>
            <person name="Grigoriev I.V."/>
            <person name="Hibbett D.S."/>
        </authorList>
    </citation>
    <scope>NUCLEOTIDE SEQUENCE [LARGE SCALE GENOMIC DNA]</scope>
    <source>
        <strain evidence="1 2">3A-2</strain>
    </source>
</reference>
<dbReference type="PANTHER" id="PTHR28027:SF2">
    <property type="entry name" value="TRANSCRIPTIONAL REGULATOR MIT1"/>
    <property type="match status" value="1"/>
</dbReference>
<dbReference type="InterPro" id="IPR018608">
    <property type="entry name" value="Gti1/Pac2"/>
</dbReference>
<dbReference type="Proteomes" id="UP000250043">
    <property type="component" value="Unassembled WGS sequence"/>
</dbReference>
<dbReference type="PANTHER" id="PTHR28027">
    <property type="entry name" value="TRANSCRIPTIONAL REGULATOR MIT1"/>
    <property type="match status" value="1"/>
</dbReference>
<evidence type="ECO:0000313" key="1">
    <source>
        <dbReference type="EMBL" id="OCH89823.1"/>
    </source>
</evidence>
<sequence length="215" mass="24740">MALTSQPAWPARETVLLTGWIQTTRDAMLIVEGARTGRVPRVTRRFHDIERQNMLKSGAILVFTEEESGIKRWTDVFDWSPSRMLGNFLIYRERAEEQPALSDELPEIKPDPCTALLSIADSYLERCIFGSWRHGKNLKEDGMMKKTLSLEIEDIVYHIISYYRPSDVLSGLLHTPSSMEHMSDIKITYETTEATSKLRQPPQIKWDNEGRIISV</sequence>
<organism evidence="1 2">
    <name type="scientific">Obba rivulosa</name>
    <dbReference type="NCBI Taxonomy" id="1052685"/>
    <lineage>
        <taxon>Eukaryota</taxon>
        <taxon>Fungi</taxon>
        <taxon>Dikarya</taxon>
        <taxon>Basidiomycota</taxon>
        <taxon>Agaricomycotina</taxon>
        <taxon>Agaricomycetes</taxon>
        <taxon>Polyporales</taxon>
        <taxon>Gelatoporiaceae</taxon>
        <taxon>Obba</taxon>
    </lineage>
</organism>
<evidence type="ECO:0000313" key="2">
    <source>
        <dbReference type="Proteomes" id="UP000250043"/>
    </source>
</evidence>
<proteinExistence type="predicted"/>
<accession>A0A8E2ARV5</accession>
<gene>
    <name evidence="1" type="ORF">OBBRIDRAFT_640142</name>
</gene>
<dbReference type="EMBL" id="KV722418">
    <property type="protein sequence ID" value="OCH89823.1"/>
    <property type="molecule type" value="Genomic_DNA"/>
</dbReference>
<protein>
    <submittedName>
        <fullName evidence="1">Uncharacterized protein</fullName>
    </submittedName>
</protein>
<dbReference type="GO" id="GO:0003677">
    <property type="term" value="F:DNA binding"/>
    <property type="evidence" value="ECO:0007669"/>
    <property type="project" value="TreeGrafter"/>
</dbReference>
<dbReference type="AlphaFoldDB" id="A0A8E2ARV5"/>
<dbReference type="Pfam" id="PF09729">
    <property type="entry name" value="Gti1_Pac2"/>
    <property type="match status" value="1"/>
</dbReference>
<keyword evidence="2" id="KW-1185">Reference proteome</keyword>
<name>A0A8E2ARV5_9APHY</name>